<organism evidence="1">
    <name type="scientific">Timema bartmani</name>
    <dbReference type="NCBI Taxonomy" id="61472"/>
    <lineage>
        <taxon>Eukaryota</taxon>
        <taxon>Metazoa</taxon>
        <taxon>Ecdysozoa</taxon>
        <taxon>Arthropoda</taxon>
        <taxon>Hexapoda</taxon>
        <taxon>Insecta</taxon>
        <taxon>Pterygota</taxon>
        <taxon>Neoptera</taxon>
        <taxon>Polyneoptera</taxon>
        <taxon>Phasmatodea</taxon>
        <taxon>Timematodea</taxon>
        <taxon>Timematoidea</taxon>
        <taxon>Timematidae</taxon>
        <taxon>Timema</taxon>
    </lineage>
</organism>
<proteinExistence type="predicted"/>
<sequence length="162" mass="18532">MLNLENHTIMAHWGNELEILSDLDKLSVFTTGQLTKDTLIRRGNKIVTSTSFGRGIALENEMPYGFTAPPPFSLGRGRLIYEDSYEDNKIARREADLQTQLRMARCRQMKRNNSLTVTEAEVHQVLATVPLRISLHINRRHLAYQSVPRTSLGNIVKRRSRS</sequence>
<evidence type="ECO:0000313" key="1">
    <source>
        <dbReference type="EMBL" id="CAD7443151.1"/>
    </source>
</evidence>
<protein>
    <submittedName>
        <fullName evidence="1">Uncharacterized protein</fullName>
    </submittedName>
</protein>
<dbReference type="EMBL" id="OD566008">
    <property type="protein sequence ID" value="CAD7443151.1"/>
    <property type="molecule type" value="Genomic_DNA"/>
</dbReference>
<reference evidence="1" key="1">
    <citation type="submission" date="2020-11" db="EMBL/GenBank/DDBJ databases">
        <authorList>
            <person name="Tran Van P."/>
        </authorList>
    </citation>
    <scope>NUCLEOTIDE SEQUENCE</scope>
</reference>
<name>A0A7R9I2I0_9NEOP</name>
<accession>A0A7R9I2I0</accession>
<dbReference type="AlphaFoldDB" id="A0A7R9I2I0"/>
<gene>
    <name evidence="1" type="ORF">TBIB3V08_LOCUS5563</name>
</gene>